<dbReference type="InterPro" id="IPR015943">
    <property type="entry name" value="WD40/YVTN_repeat-like_dom_sf"/>
</dbReference>
<dbReference type="EMBL" id="GFAC01001632">
    <property type="protein sequence ID" value="JAT97556.1"/>
    <property type="molecule type" value="mRNA"/>
</dbReference>
<sequence>FFCALKCEQEQAVTDTYLVRAEPRSFLVSVQASAISVWHLEHNTWMHSMAAGKLKLPVEGRERCLLHCGEWSVLAYLSPQAPTHVPCVQWRTADGGGRVQLMLTLGSNDDLLRRRRILYRIAKLGHEGWFATALRTARGATLLRVHRLRYVHGELGDETETLGRTSNLLDSLIGVKGHPDALLGNSANIFYIWDCESRLLVKKMVHEPDVFADLQHISWCCSERGLLFVLMRSSDDVTSTLVAMNPFSCKAEAVSSSSWKLAAQARANDSRPCSVHVEGRYAACVGPGYGVRIWNLFTGNPVADMWYRSSTSVTMADFLGTTVIAIGLADGRVLLFTS</sequence>
<dbReference type="InterPro" id="IPR036322">
    <property type="entry name" value="WD40_repeat_dom_sf"/>
</dbReference>
<name>A0A1E1XEN5_9ACAR</name>
<dbReference type="Gene3D" id="2.130.10.10">
    <property type="entry name" value="YVTN repeat-like/Quinoprotein amine dehydrogenase"/>
    <property type="match status" value="1"/>
</dbReference>
<feature type="non-terminal residue" evidence="1">
    <location>
        <position position="1"/>
    </location>
</feature>
<dbReference type="SUPFAM" id="SSF50978">
    <property type="entry name" value="WD40 repeat-like"/>
    <property type="match status" value="1"/>
</dbReference>
<evidence type="ECO:0000313" key="1">
    <source>
        <dbReference type="EMBL" id="JAT97556.1"/>
    </source>
</evidence>
<organism evidence="1">
    <name type="scientific">Amblyomma aureolatum</name>
    <dbReference type="NCBI Taxonomy" id="187763"/>
    <lineage>
        <taxon>Eukaryota</taxon>
        <taxon>Metazoa</taxon>
        <taxon>Ecdysozoa</taxon>
        <taxon>Arthropoda</taxon>
        <taxon>Chelicerata</taxon>
        <taxon>Arachnida</taxon>
        <taxon>Acari</taxon>
        <taxon>Parasitiformes</taxon>
        <taxon>Ixodida</taxon>
        <taxon>Ixodoidea</taxon>
        <taxon>Ixodidae</taxon>
        <taxon>Amblyomminae</taxon>
        <taxon>Amblyomma</taxon>
    </lineage>
</organism>
<proteinExistence type="evidence at transcript level"/>
<protein>
    <submittedName>
        <fullName evidence="1">Uncharacterized protein</fullName>
    </submittedName>
</protein>
<reference evidence="1" key="1">
    <citation type="journal article" date="2017" name="Front. Cell. Infect. Microbiol.">
        <title>The Distinct Transcriptional Response of the Midgut of Amblyomma sculptum and Amblyomma aureolatum Ticks to Rickettsia rickettsii Correlates to Their Differences in Susceptibility to Infection.</title>
        <authorList>
            <person name="Martins L.A."/>
            <person name="Galletti M.F.B.M."/>
            <person name="Ribeiro J.M."/>
            <person name="Fujita A."/>
            <person name="Costa F.B."/>
            <person name="Labruna M.B."/>
            <person name="Daffre S."/>
            <person name="Fogaca A.C."/>
        </authorList>
    </citation>
    <scope>NUCLEOTIDE SEQUENCE</scope>
</reference>
<dbReference type="AlphaFoldDB" id="A0A1E1XEN5"/>
<accession>A0A1E1XEN5</accession>